<evidence type="ECO:0000256" key="6">
    <source>
        <dbReference type="ARBA" id="ARBA00022723"/>
    </source>
</evidence>
<evidence type="ECO:0000256" key="4">
    <source>
        <dbReference type="ARBA" id="ARBA00022490"/>
    </source>
</evidence>
<dbReference type="PANTHER" id="PTHR33540">
    <property type="entry name" value="TRNA THREONYLCARBAMOYLADENOSINE BIOSYNTHESIS PROTEIN TSAE"/>
    <property type="match status" value="1"/>
</dbReference>
<dbReference type="GO" id="GO:0016740">
    <property type="term" value="F:transferase activity"/>
    <property type="evidence" value="ECO:0007669"/>
    <property type="project" value="UniProtKB-KW"/>
</dbReference>
<keyword evidence="6" id="KW-0479">Metal-binding</keyword>
<dbReference type="Proteomes" id="UP000434554">
    <property type="component" value="Unassembled WGS sequence"/>
</dbReference>
<evidence type="ECO:0000256" key="2">
    <source>
        <dbReference type="ARBA" id="ARBA00007599"/>
    </source>
</evidence>
<keyword evidence="4" id="KW-0963">Cytoplasm</keyword>
<comment type="subcellular location">
    <subcellularLocation>
        <location evidence="1">Cytoplasm</location>
    </subcellularLocation>
</comment>
<dbReference type="GO" id="GO:0005524">
    <property type="term" value="F:ATP binding"/>
    <property type="evidence" value="ECO:0007669"/>
    <property type="project" value="UniProtKB-KW"/>
</dbReference>
<reference evidence="11 12" key="1">
    <citation type="submission" date="2019-09" db="EMBL/GenBank/DDBJ databases">
        <title>Draft genome sequence of 3 type strains from the CCUG.</title>
        <authorList>
            <person name="Pineiro-Iglesias B."/>
            <person name="Tunovic T."/>
            <person name="Unosson C."/>
            <person name="Inganas E."/>
            <person name="Ohlen M."/>
            <person name="Cardew S."/>
            <person name="Jensie-Markopoulos S."/>
            <person name="Salva-Serra F."/>
            <person name="Jaen-Luchoro D."/>
            <person name="Karlsson R."/>
            <person name="Svensson-Stadler L."/>
            <person name="Chun J."/>
            <person name="Moore E."/>
        </authorList>
    </citation>
    <scope>NUCLEOTIDE SEQUENCE [LARGE SCALE GENOMIC DNA]</scope>
    <source>
        <strain evidence="11 12">CCUG 65427</strain>
    </source>
</reference>
<accession>A0A833CBU0</accession>
<dbReference type="Pfam" id="PF02367">
    <property type="entry name" value="TsaE"/>
    <property type="match status" value="1"/>
</dbReference>
<dbReference type="GO" id="GO:0046872">
    <property type="term" value="F:metal ion binding"/>
    <property type="evidence" value="ECO:0007669"/>
    <property type="project" value="UniProtKB-KW"/>
</dbReference>
<keyword evidence="7" id="KW-0547">Nucleotide-binding</keyword>
<evidence type="ECO:0000256" key="9">
    <source>
        <dbReference type="ARBA" id="ARBA00022842"/>
    </source>
</evidence>
<proteinExistence type="inferred from homology"/>
<evidence type="ECO:0000256" key="1">
    <source>
        <dbReference type="ARBA" id="ARBA00004496"/>
    </source>
</evidence>
<dbReference type="SUPFAM" id="SSF52540">
    <property type="entry name" value="P-loop containing nucleoside triphosphate hydrolases"/>
    <property type="match status" value="1"/>
</dbReference>
<keyword evidence="9" id="KW-0460">Magnesium</keyword>
<evidence type="ECO:0000256" key="3">
    <source>
        <dbReference type="ARBA" id="ARBA00019010"/>
    </source>
</evidence>
<dbReference type="EMBL" id="WBKH01000004">
    <property type="protein sequence ID" value="KAB1479027.1"/>
    <property type="molecule type" value="Genomic_DNA"/>
</dbReference>
<evidence type="ECO:0000313" key="11">
    <source>
        <dbReference type="EMBL" id="KAB1479027.1"/>
    </source>
</evidence>
<dbReference type="GO" id="GO:0005737">
    <property type="term" value="C:cytoplasm"/>
    <property type="evidence" value="ECO:0007669"/>
    <property type="project" value="UniProtKB-SubCell"/>
</dbReference>
<evidence type="ECO:0000256" key="5">
    <source>
        <dbReference type="ARBA" id="ARBA00022694"/>
    </source>
</evidence>
<dbReference type="GeneID" id="83055031"/>
<dbReference type="Gene3D" id="3.40.50.300">
    <property type="entry name" value="P-loop containing nucleotide triphosphate hydrolases"/>
    <property type="match status" value="1"/>
</dbReference>
<comment type="caution">
    <text evidence="11">The sequence shown here is derived from an EMBL/GenBank/DDBJ whole genome shotgun (WGS) entry which is preliminary data.</text>
</comment>
<keyword evidence="11" id="KW-0808">Transferase</keyword>
<dbReference type="InterPro" id="IPR027417">
    <property type="entry name" value="P-loop_NTPase"/>
</dbReference>
<comment type="similarity">
    <text evidence="2">Belongs to the TsaE family.</text>
</comment>
<name>A0A833CBU0_9FIRM</name>
<dbReference type="NCBIfam" id="TIGR00150">
    <property type="entry name" value="T6A_YjeE"/>
    <property type="match status" value="1"/>
</dbReference>
<evidence type="ECO:0000256" key="10">
    <source>
        <dbReference type="ARBA" id="ARBA00032441"/>
    </source>
</evidence>
<evidence type="ECO:0000256" key="7">
    <source>
        <dbReference type="ARBA" id="ARBA00022741"/>
    </source>
</evidence>
<organism evidence="11 12">
    <name type="scientific">Veillonella seminalis</name>
    <dbReference type="NCBI Taxonomy" id="1502943"/>
    <lineage>
        <taxon>Bacteria</taxon>
        <taxon>Bacillati</taxon>
        <taxon>Bacillota</taxon>
        <taxon>Negativicutes</taxon>
        <taxon>Veillonellales</taxon>
        <taxon>Veillonellaceae</taxon>
        <taxon>Veillonella</taxon>
    </lineage>
</organism>
<evidence type="ECO:0000256" key="8">
    <source>
        <dbReference type="ARBA" id="ARBA00022840"/>
    </source>
</evidence>
<dbReference type="AlphaFoldDB" id="A0A833CBU0"/>
<dbReference type="GO" id="GO:0002949">
    <property type="term" value="P:tRNA threonylcarbamoyladenosine modification"/>
    <property type="evidence" value="ECO:0007669"/>
    <property type="project" value="InterPro"/>
</dbReference>
<sequence length="173" mass="19021">MTNIVTDNKIAVMECKTLTVDDTIALGRQLGRFMIQMAQESRPLCVALIGDLGTGKTHFSQGVAEGFGVTEEVTSPTFALMNTYETINGTLYHFDVYRLDDELELENIGFGEFTEDTLSIVEWADKFPDALPLEVLEITLTALADGGRQSLWRTSELSEAELIEIGGTYVSGN</sequence>
<dbReference type="InterPro" id="IPR003442">
    <property type="entry name" value="T6A_TsaE"/>
</dbReference>
<keyword evidence="8" id="KW-0067">ATP-binding</keyword>
<evidence type="ECO:0000313" key="12">
    <source>
        <dbReference type="Proteomes" id="UP000434554"/>
    </source>
</evidence>
<gene>
    <name evidence="11" type="primary">tsaE</name>
    <name evidence="11" type="ORF">F8R14_04845</name>
</gene>
<protein>
    <recommendedName>
        <fullName evidence="3">tRNA threonylcarbamoyladenosine biosynthesis protein TsaE</fullName>
    </recommendedName>
    <alternativeName>
        <fullName evidence="10">t(6)A37 threonylcarbamoyladenosine biosynthesis protein TsaE</fullName>
    </alternativeName>
</protein>
<dbReference type="RefSeq" id="WP_127007760.1">
    <property type="nucleotide sequence ID" value="NZ_RQUZ01000005.1"/>
</dbReference>
<dbReference type="PANTHER" id="PTHR33540:SF2">
    <property type="entry name" value="TRNA THREONYLCARBAMOYLADENOSINE BIOSYNTHESIS PROTEIN TSAE"/>
    <property type="match status" value="1"/>
</dbReference>
<keyword evidence="5" id="KW-0819">tRNA processing</keyword>